<feature type="compositionally biased region" description="Basic residues" evidence="1">
    <location>
        <begin position="298"/>
        <end position="314"/>
    </location>
</feature>
<keyword evidence="3" id="KW-1185">Reference proteome</keyword>
<reference evidence="2 3" key="1">
    <citation type="submission" date="2023-08" db="EMBL/GenBank/DDBJ databases">
        <title>Annotated Genome Sequence of Vanrija albida AlHP1.</title>
        <authorList>
            <person name="Herzog R."/>
        </authorList>
    </citation>
    <scope>NUCLEOTIDE SEQUENCE [LARGE SCALE GENOMIC DNA]</scope>
    <source>
        <strain evidence="2 3">AlHP1</strain>
    </source>
</reference>
<gene>
    <name evidence="2" type="ORF">Q8F55_008545</name>
</gene>
<evidence type="ECO:0000313" key="3">
    <source>
        <dbReference type="Proteomes" id="UP001565368"/>
    </source>
</evidence>
<feature type="compositionally biased region" description="Low complexity" evidence="1">
    <location>
        <begin position="340"/>
        <end position="349"/>
    </location>
</feature>
<proteinExistence type="predicted"/>
<dbReference type="EMBL" id="JBBXJM010000007">
    <property type="protein sequence ID" value="KAL1404933.1"/>
    <property type="molecule type" value="Genomic_DNA"/>
</dbReference>
<evidence type="ECO:0000313" key="2">
    <source>
        <dbReference type="EMBL" id="KAL1404933.1"/>
    </source>
</evidence>
<sequence length="396" mass="42174">MPFSAPPLSDPDGAAAQRMVNDFLNNHSPSSDVATIRQAMAVLEEHMFPPAFDFLEEAVLGKFMRQMLSMPPAVEEQDHVPHPPFACCADCGLYPQDTASLEAINGDGDDEVESGGGPEVAASVGGAELGVRFDDWARGDASVSEADHASCTDKGKADGESLAADRPTQSTAGATDTNPGATSSTPSASAPHGNNDPARIERAKVYAEASAIVYEQLHDLSPEAAYTAAYEAAMDAMDDETDVEESTGFEYNNEFDYALFEYDSDDKYVYGYEEWMDRLAVGAEIKERVYWEEQAAAPKKRKNKNKKNTKKAKKAAPAATIEAPSGAHTLHRQHRRSDNVTGPTTATGPTAGGGKTVKPTPTVNKNPAVPTAAATWDSNTAGPSNYASRPKAGTQH</sequence>
<protein>
    <submittedName>
        <fullName evidence="2">Uncharacterized protein</fullName>
    </submittedName>
</protein>
<feature type="region of interest" description="Disordered" evidence="1">
    <location>
        <begin position="104"/>
        <end position="125"/>
    </location>
</feature>
<feature type="region of interest" description="Disordered" evidence="1">
    <location>
        <begin position="143"/>
        <end position="197"/>
    </location>
</feature>
<name>A0ABR3PR50_9TREE</name>
<accession>A0ABR3PR50</accession>
<feature type="compositionally biased region" description="Polar residues" evidence="1">
    <location>
        <begin position="167"/>
        <end position="176"/>
    </location>
</feature>
<feature type="compositionally biased region" description="Low complexity" evidence="1">
    <location>
        <begin position="177"/>
        <end position="191"/>
    </location>
</feature>
<comment type="caution">
    <text evidence="2">The sequence shown here is derived from an EMBL/GenBank/DDBJ whole genome shotgun (WGS) entry which is preliminary data.</text>
</comment>
<evidence type="ECO:0000256" key="1">
    <source>
        <dbReference type="SAM" id="MobiDB-lite"/>
    </source>
</evidence>
<organism evidence="2 3">
    <name type="scientific">Vanrija albida</name>
    <dbReference type="NCBI Taxonomy" id="181172"/>
    <lineage>
        <taxon>Eukaryota</taxon>
        <taxon>Fungi</taxon>
        <taxon>Dikarya</taxon>
        <taxon>Basidiomycota</taxon>
        <taxon>Agaricomycotina</taxon>
        <taxon>Tremellomycetes</taxon>
        <taxon>Trichosporonales</taxon>
        <taxon>Trichosporonaceae</taxon>
        <taxon>Vanrija</taxon>
    </lineage>
</organism>
<dbReference type="GeneID" id="95989588"/>
<feature type="compositionally biased region" description="Basic and acidic residues" evidence="1">
    <location>
        <begin position="145"/>
        <end position="159"/>
    </location>
</feature>
<dbReference type="Proteomes" id="UP001565368">
    <property type="component" value="Unassembled WGS sequence"/>
</dbReference>
<feature type="compositionally biased region" description="Polar residues" evidence="1">
    <location>
        <begin position="376"/>
        <end position="387"/>
    </location>
</feature>
<feature type="region of interest" description="Disordered" evidence="1">
    <location>
        <begin position="296"/>
        <end position="396"/>
    </location>
</feature>
<dbReference type="RefSeq" id="XP_069204877.1">
    <property type="nucleotide sequence ID" value="XM_069356940.1"/>
</dbReference>